<dbReference type="Proteomes" id="UP000034364">
    <property type="component" value="Unassembled WGS sequence"/>
</dbReference>
<comment type="caution">
    <text evidence="3">The sequence shown here is derived from an EMBL/GenBank/DDBJ whole genome shotgun (WGS) entry which is preliminary data.</text>
</comment>
<evidence type="ECO:0000259" key="2">
    <source>
        <dbReference type="PROSITE" id="PS50110"/>
    </source>
</evidence>
<dbReference type="GO" id="GO:0000160">
    <property type="term" value="P:phosphorelay signal transduction system"/>
    <property type="evidence" value="ECO:0007669"/>
    <property type="project" value="InterPro"/>
</dbReference>
<feature type="modified residue" description="4-aspartylphosphate" evidence="1">
    <location>
        <position position="56"/>
    </location>
</feature>
<gene>
    <name evidence="3" type="ORF">UX87_C0004G0002</name>
</gene>
<dbReference type="CDD" id="cd00156">
    <property type="entry name" value="REC"/>
    <property type="match status" value="1"/>
</dbReference>
<dbReference type="EMBL" id="LCNV01000004">
    <property type="protein sequence ID" value="KKU64764.1"/>
    <property type="molecule type" value="Genomic_DNA"/>
</dbReference>
<dbReference type="AlphaFoldDB" id="A0A0G1S5J7"/>
<dbReference type="InterPro" id="IPR001789">
    <property type="entry name" value="Sig_transdc_resp-reg_receiver"/>
</dbReference>
<feature type="domain" description="Response regulatory" evidence="2">
    <location>
        <begin position="6"/>
        <end position="133"/>
    </location>
</feature>
<protein>
    <submittedName>
        <fullName evidence="3">Response regulator receiver protein</fullName>
    </submittedName>
</protein>
<sequence>MPEKINLLLAEDEPDVTEAYAEVLVMEGIRCRTSDNILTAIKIVEAGFSPDVAIIDGLLPGGRPGGFERESFGLDGGFLLCNWLLKNFSPMCRTIIWCGMEDFRLQAQRAGAWAYVVKPISLTEVPELWSAIKQGALLPQEMGHPTRKFSREDERMPD</sequence>
<dbReference type="InterPro" id="IPR011006">
    <property type="entry name" value="CheY-like_superfamily"/>
</dbReference>
<dbReference type="SMART" id="SM00448">
    <property type="entry name" value="REC"/>
    <property type="match status" value="1"/>
</dbReference>
<reference evidence="3 4" key="1">
    <citation type="journal article" date="2015" name="Nature">
        <title>rRNA introns, odd ribosomes, and small enigmatic genomes across a large radiation of phyla.</title>
        <authorList>
            <person name="Brown C.T."/>
            <person name="Hug L.A."/>
            <person name="Thomas B.C."/>
            <person name="Sharon I."/>
            <person name="Castelle C.J."/>
            <person name="Singh A."/>
            <person name="Wilkins M.J."/>
            <person name="Williams K.H."/>
            <person name="Banfield J.F."/>
        </authorList>
    </citation>
    <scope>NUCLEOTIDE SEQUENCE [LARGE SCALE GENOMIC DNA]</scope>
</reference>
<evidence type="ECO:0000313" key="4">
    <source>
        <dbReference type="Proteomes" id="UP000034364"/>
    </source>
</evidence>
<dbReference type="Gene3D" id="3.40.50.2300">
    <property type="match status" value="1"/>
</dbReference>
<accession>A0A0G1S5J7</accession>
<dbReference type="PROSITE" id="PS50110">
    <property type="entry name" value="RESPONSE_REGULATORY"/>
    <property type="match status" value="1"/>
</dbReference>
<organism evidence="3 4">
    <name type="scientific">Candidatus Amesbacteria bacterium GW2011_GWA1_47_16</name>
    <dbReference type="NCBI Taxonomy" id="1618353"/>
    <lineage>
        <taxon>Bacteria</taxon>
        <taxon>Candidatus Amesiibacteriota</taxon>
    </lineage>
</organism>
<proteinExistence type="predicted"/>
<dbReference type="Pfam" id="PF00072">
    <property type="entry name" value="Response_reg"/>
    <property type="match status" value="1"/>
</dbReference>
<evidence type="ECO:0000256" key="1">
    <source>
        <dbReference type="PROSITE-ProRule" id="PRU00169"/>
    </source>
</evidence>
<dbReference type="SUPFAM" id="SSF52172">
    <property type="entry name" value="CheY-like"/>
    <property type="match status" value="1"/>
</dbReference>
<keyword evidence="1" id="KW-0597">Phosphoprotein</keyword>
<evidence type="ECO:0000313" key="3">
    <source>
        <dbReference type="EMBL" id="KKU64764.1"/>
    </source>
</evidence>
<name>A0A0G1S5J7_9BACT</name>